<sequence length="218" mass="24275">MTSFQLPPIEDVPSLPVSERASILDALFEPCDALHTLSLDLLNTETFASYNDLIASVGVQLSNLAESSCMSDAKWLDKILGAHPRLGAKKVDSAQSQAEQAQLNTGGEKEAEKLQDLNEEYEKAFPGMTYVVFVNGRSRPVIMENMRSRIDRGDIKLERDEAIRQIVRPNSSKHKMCHSSPQEKPPIMPDSKNVVDADPNHVVPTPMQNYKYPKQIPS</sequence>
<dbReference type="Proteomes" id="UP000242519">
    <property type="component" value="Unassembled WGS sequence"/>
</dbReference>
<evidence type="ECO:0000259" key="3">
    <source>
        <dbReference type="Pfam" id="PF09349"/>
    </source>
</evidence>
<evidence type="ECO:0000256" key="1">
    <source>
        <dbReference type="ARBA" id="ARBA00022631"/>
    </source>
</evidence>
<dbReference type="PANTHER" id="PTHR37987:SF1">
    <property type="entry name" value="OXO-4-HYDROXY-4-CARBOXY-5-UREIDOIMIDAZOLINE DECARBOXYLASE DOMAIN-CONTAINING PROTEIN"/>
    <property type="match status" value="1"/>
</dbReference>
<dbReference type="PANTHER" id="PTHR37987">
    <property type="entry name" value="CHROMOSOME 9, WHOLE GENOME SHOTGUN SEQUENCE"/>
    <property type="match status" value="1"/>
</dbReference>
<protein>
    <recommendedName>
        <fullName evidence="3">Oxo-4-hydroxy-4-carboxy-5-ureidoimidazoline decarboxylase domain-containing protein</fullName>
    </recommendedName>
</protein>
<evidence type="ECO:0000313" key="5">
    <source>
        <dbReference type="Proteomes" id="UP000242519"/>
    </source>
</evidence>
<reference evidence="4 5" key="1">
    <citation type="submission" date="2017-04" db="EMBL/GenBank/DDBJ databases">
        <title>Draft genome sequence of Marssonina coronaria NL1: causal agent of apple blotch.</title>
        <authorList>
            <person name="Cheng Q."/>
        </authorList>
    </citation>
    <scope>NUCLEOTIDE SEQUENCE [LARGE SCALE GENOMIC DNA]</scope>
    <source>
        <strain evidence="4 5">NL1</strain>
    </source>
</reference>
<dbReference type="GO" id="GO:0006144">
    <property type="term" value="P:purine nucleobase metabolic process"/>
    <property type="evidence" value="ECO:0007669"/>
    <property type="project" value="UniProtKB-KW"/>
</dbReference>
<dbReference type="InParanoid" id="A0A218ZGY3"/>
<dbReference type="Gene3D" id="1.10.3330.10">
    <property type="entry name" value="Oxo-4-hydroxy-4-carboxy-5-ureidoimidazoline decarboxylase"/>
    <property type="match status" value="1"/>
</dbReference>
<evidence type="ECO:0000256" key="2">
    <source>
        <dbReference type="SAM" id="MobiDB-lite"/>
    </source>
</evidence>
<dbReference type="EMBL" id="MZNU01000019">
    <property type="protein sequence ID" value="OWP07248.1"/>
    <property type="molecule type" value="Genomic_DNA"/>
</dbReference>
<dbReference type="AlphaFoldDB" id="A0A218ZGY3"/>
<dbReference type="SUPFAM" id="SSF158694">
    <property type="entry name" value="UraD-Like"/>
    <property type="match status" value="1"/>
</dbReference>
<organism evidence="4 5">
    <name type="scientific">Diplocarpon coronariae</name>
    <dbReference type="NCBI Taxonomy" id="2795749"/>
    <lineage>
        <taxon>Eukaryota</taxon>
        <taxon>Fungi</taxon>
        <taxon>Dikarya</taxon>
        <taxon>Ascomycota</taxon>
        <taxon>Pezizomycotina</taxon>
        <taxon>Leotiomycetes</taxon>
        <taxon>Helotiales</taxon>
        <taxon>Drepanopezizaceae</taxon>
        <taxon>Diplocarpon</taxon>
    </lineage>
</organism>
<dbReference type="Pfam" id="PF09349">
    <property type="entry name" value="OHCU_decarbox"/>
    <property type="match status" value="1"/>
</dbReference>
<feature type="region of interest" description="Disordered" evidence="2">
    <location>
        <begin position="170"/>
        <end position="218"/>
    </location>
</feature>
<name>A0A218ZGY3_9HELO</name>
<proteinExistence type="predicted"/>
<dbReference type="STRING" id="503106.A0A218ZGY3"/>
<comment type="caution">
    <text evidence="4">The sequence shown here is derived from an EMBL/GenBank/DDBJ whole genome shotgun (WGS) entry which is preliminary data.</text>
</comment>
<gene>
    <name evidence="4" type="ORF">B2J93_2021</name>
</gene>
<dbReference type="InterPro" id="IPR036778">
    <property type="entry name" value="OHCU_decarboxylase_sf"/>
</dbReference>
<dbReference type="InterPro" id="IPR018020">
    <property type="entry name" value="OHCU_decarboxylase"/>
</dbReference>
<evidence type="ECO:0000313" key="4">
    <source>
        <dbReference type="EMBL" id="OWP07248.1"/>
    </source>
</evidence>
<dbReference type="OrthoDB" id="5398391at2759"/>
<keyword evidence="5" id="KW-1185">Reference proteome</keyword>
<accession>A0A218ZGY3</accession>
<keyword evidence="1" id="KW-0659">Purine metabolism</keyword>
<feature type="domain" description="Oxo-4-hydroxy-4-carboxy-5-ureidoimidazoline decarboxylase" evidence="3">
    <location>
        <begin position="14"/>
        <end position="167"/>
    </location>
</feature>